<dbReference type="SUPFAM" id="SSF56436">
    <property type="entry name" value="C-type lectin-like"/>
    <property type="match status" value="2"/>
</dbReference>
<dbReference type="SMART" id="SM00034">
    <property type="entry name" value="CLECT"/>
    <property type="match status" value="2"/>
</dbReference>
<dbReference type="AlphaFoldDB" id="A0AAW2ZMA5"/>
<gene>
    <name evidence="3" type="ORF">AKO1_009292</name>
</gene>
<dbReference type="Proteomes" id="UP001431209">
    <property type="component" value="Unassembled WGS sequence"/>
</dbReference>
<proteinExistence type="predicted"/>
<organism evidence="3 4">
    <name type="scientific">Acrasis kona</name>
    <dbReference type="NCBI Taxonomy" id="1008807"/>
    <lineage>
        <taxon>Eukaryota</taxon>
        <taxon>Discoba</taxon>
        <taxon>Heterolobosea</taxon>
        <taxon>Tetramitia</taxon>
        <taxon>Eutetramitia</taxon>
        <taxon>Acrasidae</taxon>
        <taxon>Acrasis</taxon>
    </lineage>
</organism>
<protein>
    <submittedName>
        <fullName evidence="3">C-type mannose receptor</fullName>
    </submittedName>
</protein>
<keyword evidence="1" id="KW-0732">Signal</keyword>
<dbReference type="PROSITE" id="PS50041">
    <property type="entry name" value="C_TYPE_LECTIN_2"/>
    <property type="match status" value="2"/>
</dbReference>
<feature type="domain" description="C-type lectin" evidence="2">
    <location>
        <begin position="431"/>
        <end position="545"/>
    </location>
</feature>
<evidence type="ECO:0000259" key="2">
    <source>
        <dbReference type="PROSITE" id="PS50041"/>
    </source>
</evidence>
<keyword evidence="4" id="KW-1185">Reference proteome</keyword>
<feature type="signal peptide" evidence="1">
    <location>
        <begin position="1"/>
        <end position="25"/>
    </location>
</feature>
<dbReference type="PANTHER" id="PTHR22803">
    <property type="entry name" value="MANNOSE, PHOSPHOLIPASE, LECTIN RECEPTOR RELATED"/>
    <property type="match status" value="1"/>
</dbReference>
<dbReference type="CDD" id="cd00037">
    <property type="entry name" value="CLECT"/>
    <property type="match status" value="2"/>
</dbReference>
<feature type="domain" description="C-type lectin" evidence="2">
    <location>
        <begin position="315"/>
        <end position="407"/>
    </location>
</feature>
<name>A0AAW2ZMA5_9EUKA</name>
<dbReference type="Pfam" id="PF00059">
    <property type="entry name" value="Lectin_C"/>
    <property type="match status" value="2"/>
</dbReference>
<accession>A0AAW2ZMA5</accession>
<dbReference type="EMBL" id="JAOPGA020001603">
    <property type="protein sequence ID" value="KAL0489802.1"/>
    <property type="molecule type" value="Genomic_DNA"/>
</dbReference>
<keyword evidence="3" id="KW-0675">Receptor</keyword>
<dbReference type="InterPro" id="IPR001304">
    <property type="entry name" value="C-type_lectin-like"/>
</dbReference>
<evidence type="ECO:0000313" key="4">
    <source>
        <dbReference type="Proteomes" id="UP001431209"/>
    </source>
</evidence>
<feature type="chain" id="PRO_5043699824" evidence="1">
    <location>
        <begin position="26"/>
        <end position="547"/>
    </location>
</feature>
<evidence type="ECO:0000313" key="3">
    <source>
        <dbReference type="EMBL" id="KAL0489802.1"/>
    </source>
</evidence>
<dbReference type="InterPro" id="IPR050111">
    <property type="entry name" value="C-type_lectin/snaclec_domain"/>
</dbReference>
<comment type="caution">
    <text evidence="3">The sequence shown here is derived from an EMBL/GenBank/DDBJ whole genome shotgun (WGS) entry which is preliminary data.</text>
</comment>
<dbReference type="Gene3D" id="3.10.100.10">
    <property type="entry name" value="Mannose-Binding Protein A, subunit A"/>
    <property type="match status" value="2"/>
</dbReference>
<evidence type="ECO:0000256" key="1">
    <source>
        <dbReference type="SAM" id="SignalP"/>
    </source>
</evidence>
<sequence>MKTLSNIISSVALITALVLFTPTHSRLISNIVYPNADAQQGSGGCLARDSYDVYNNGPLLGIPVSSLTSQQVTQAVVQMYGFSCATGYMSLRVNRGSFSDAQCNPSDISYIGAMMPSVDSNCFSQFDITSYVRWTIDAGKSQVILNPSSSNFNFNIYGHNHWTANNPQQPNTGYYMVVYSQDTTSTPQLSIDPFNPNIIYGLYDSSYRGSVCATRNTYDLSTVEYVGISVPVTSITSNFQSAQLVMVGSSCDPNVQVRFTSGYGQFGDFECNGFYGNYVSTRTVEQGTCTVRVDVSDAVRRAISNNQPHVVSRVGGYLASIVTWKLNSYIQSITPNTCAEFWIGGSRASSSSAFKWDDSRTFAYSNFDANHPKNNNNYISYIRSNAFGTIGKWRSITNDYKKPFLCEKKKQVATTTAAPTLAPCPDGYVRYATYCYKLYTSPTLFSDASNACRRDGGYLASILTWQTNAWIKEFVQNQVAQFWIGGYRASNNVAFKWDDYRTWAYTNFEDGQPSSGNGENYVAFNEATGKWSTTLSSDKKAYLCEHL</sequence>
<reference evidence="3 4" key="1">
    <citation type="submission" date="2024-03" db="EMBL/GenBank/DDBJ databases">
        <title>The Acrasis kona genome and developmental transcriptomes reveal deep origins of eukaryotic multicellular pathways.</title>
        <authorList>
            <person name="Sheikh S."/>
            <person name="Fu C.-J."/>
            <person name="Brown M.W."/>
            <person name="Baldauf S.L."/>
        </authorList>
    </citation>
    <scope>NUCLEOTIDE SEQUENCE [LARGE SCALE GENOMIC DNA]</scope>
    <source>
        <strain evidence="3 4">ATCC MYA-3509</strain>
    </source>
</reference>
<dbReference type="InterPro" id="IPR016186">
    <property type="entry name" value="C-type_lectin-like/link_sf"/>
</dbReference>
<dbReference type="InterPro" id="IPR016187">
    <property type="entry name" value="CTDL_fold"/>
</dbReference>